<dbReference type="EMBL" id="JH767132">
    <property type="protein sequence ID" value="EQC42417.1"/>
    <property type="molecule type" value="Genomic_DNA"/>
</dbReference>
<dbReference type="PANTHER" id="PTHR24348:SF22">
    <property type="entry name" value="NON-SPECIFIC SERINE_THREONINE PROTEIN KINASE"/>
    <property type="match status" value="1"/>
</dbReference>
<gene>
    <name evidence="6" type="ORF">SDRG_00152</name>
</gene>
<dbReference type="SUPFAM" id="SSF56112">
    <property type="entry name" value="Protein kinase-like (PK-like)"/>
    <property type="match status" value="1"/>
</dbReference>
<dbReference type="GO" id="GO:0004674">
    <property type="term" value="F:protein serine/threonine kinase activity"/>
    <property type="evidence" value="ECO:0007669"/>
    <property type="project" value="UniProtKB-KW"/>
</dbReference>
<feature type="domain" description="Protein kinase" evidence="5">
    <location>
        <begin position="81"/>
        <end position="432"/>
    </location>
</feature>
<keyword evidence="2" id="KW-0547">Nucleotide-binding</keyword>
<dbReference type="InterPro" id="IPR011009">
    <property type="entry name" value="Kinase-like_dom_sf"/>
</dbReference>
<organism evidence="6 7">
    <name type="scientific">Saprolegnia diclina (strain VS20)</name>
    <dbReference type="NCBI Taxonomy" id="1156394"/>
    <lineage>
        <taxon>Eukaryota</taxon>
        <taxon>Sar</taxon>
        <taxon>Stramenopiles</taxon>
        <taxon>Oomycota</taxon>
        <taxon>Saprolegniomycetes</taxon>
        <taxon>Saprolegniales</taxon>
        <taxon>Saprolegniaceae</taxon>
        <taxon>Saprolegnia</taxon>
    </lineage>
</organism>
<accession>T0SHE0</accession>
<dbReference type="PANTHER" id="PTHR24348">
    <property type="entry name" value="SERINE/THREONINE-PROTEIN KINASE UNC-51-RELATED"/>
    <property type="match status" value="1"/>
</dbReference>
<evidence type="ECO:0000256" key="2">
    <source>
        <dbReference type="ARBA" id="ARBA00022741"/>
    </source>
</evidence>
<dbReference type="GO" id="GO:0005524">
    <property type="term" value="F:ATP binding"/>
    <property type="evidence" value="ECO:0007669"/>
    <property type="project" value="UniProtKB-KW"/>
</dbReference>
<evidence type="ECO:0000256" key="3">
    <source>
        <dbReference type="ARBA" id="ARBA00022777"/>
    </source>
</evidence>
<reference evidence="6 7" key="1">
    <citation type="submission" date="2012-04" db="EMBL/GenBank/DDBJ databases">
        <title>The Genome Sequence of Saprolegnia declina VS20.</title>
        <authorList>
            <consortium name="The Broad Institute Genome Sequencing Platform"/>
            <person name="Russ C."/>
            <person name="Nusbaum C."/>
            <person name="Tyler B."/>
            <person name="van West P."/>
            <person name="Dieguez-Uribeondo J."/>
            <person name="de Bruijn I."/>
            <person name="Tripathy S."/>
            <person name="Jiang R."/>
            <person name="Young S.K."/>
            <person name="Zeng Q."/>
            <person name="Gargeya S."/>
            <person name="Fitzgerald M."/>
            <person name="Haas B."/>
            <person name="Abouelleil A."/>
            <person name="Alvarado L."/>
            <person name="Arachchi H.M."/>
            <person name="Berlin A."/>
            <person name="Chapman S.B."/>
            <person name="Goldberg J."/>
            <person name="Griggs A."/>
            <person name="Gujja S."/>
            <person name="Hansen M."/>
            <person name="Howarth C."/>
            <person name="Imamovic A."/>
            <person name="Larimer J."/>
            <person name="McCowen C."/>
            <person name="Montmayeur A."/>
            <person name="Murphy C."/>
            <person name="Neiman D."/>
            <person name="Pearson M."/>
            <person name="Priest M."/>
            <person name="Roberts A."/>
            <person name="Saif S."/>
            <person name="Shea T."/>
            <person name="Sisk P."/>
            <person name="Sykes S."/>
            <person name="Wortman J."/>
            <person name="Nusbaum C."/>
            <person name="Birren B."/>
        </authorList>
    </citation>
    <scope>NUCLEOTIDE SEQUENCE [LARGE SCALE GENOMIC DNA]</scope>
    <source>
        <strain evidence="6 7">VS20</strain>
    </source>
</reference>
<dbReference type="GO" id="GO:0000407">
    <property type="term" value="C:phagophore assembly site"/>
    <property type="evidence" value="ECO:0007669"/>
    <property type="project" value="TreeGrafter"/>
</dbReference>
<dbReference type="InterPro" id="IPR045269">
    <property type="entry name" value="Atg1-like"/>
</dbReference>
<dbReference type="OrthoDB" id="4062651at2759"/>
<keyword evidence="4" id="KW-0067">ATP-binding</keyword>
<dbReference type="InParanoid" id="T0SHE0"/>
<dbReference type="GO" id="GO:0000045">
    <property type="term" value="P:autophagosome assembly"/>
    <property type="evidence" value="ECO:0007669"/>
    <property type="project" value="TreeGrafter"/>
</dbReference>
<dbReference type="Proteomes" id="UP000030762">
    <property type="component" value="Unassembled WGS sequence"/>
</dbReference>
<dbReference type="GO" id="GO:0005829">
    <property type="term" value="C:cytosol"/>
    <property type="evidence" value="ECO:0007669"/>
    <property type="project" value="TreeGrafter"/>
</dbReference>
<dbReference type="GO" id="GO:0010506">
    <property type="term" value="P:regulation of autophagy"/>
    <property type="evidence" value="ECO:0007669"/>
    <property type="project" value="InterPro"/>
</dbReference>
<dbReference type="InterPro" id="IPR001245">
    <property type="entry name" value="Ser-Thr/Tyr_kinase_cat_dom"/>
</dbReference>
<evidence type="ECO:0000313" key="7">
    <source>
        <dbReference type="Proteomes" id="UP000030762"/>
    </source>
</evidence>
<dbReference type="Gene3D" id="1.10.510.10">
    <property type="entry name" value="Transferase(Phosphotransferase) domain 1"/>
    <property type="match status" value="1"/>
</dbReference>
<dbReference type="GO" id="GO:0005776">
    <property type="term" value="C:autophagosome"/>
    <property type="evidence" value="ECO:0007669"/>
    <property type="project" value="TreeGrafter"/>
</dbReference>
<dbReference type="VEuPathDB" id="FungiDB:SDRG_00152"/>
<protein>
    <submittedName>
        <fullName evidence="6">Serine/threonine protein kinase</fullName>
    </submittedName>
</protein>
<evidence type="ECO:0000256" key="1">
    <source>
        <dbReference type="ARBA" id="ARBA00022679"/>
    </source>
</evidence>
<keyword evidence="7" id="KW-1185">Reference proteome</keyword>
<name>T0SHE0_SAPDV</name>
<proteinExistence type="predicted"/>
<keyword evidence="3 6" id="KW-0418">Kinase</keyword>
<dbReference type="AlphaFoldDB" id="T0SHE0"/>
<dbReference type="InterPro" id="IPR000719">
    <property type="entry name" value="Prot_kinase_dom"/>
</dbReference>
<evidence type="ECO:0000256" key="4">
    <source>
        <dbReference type="ARBA" id="ARBA00022840"/>
    </source>
</evidence>
<keyword evidence="1" id="KW-0808">Transferase</keyword>
<dbReference type="PROSITE" id="PS50011">
    <property type="entry name" value="PROTEIN_KINASE_DOM"/>
    <property type="match status" value="1"/>
</dbReference>
<dbReference type="OMA" id="YAHRQVH"/>
<dbReference type="GO" id="GO:0016020">
    <property type="term" value="C:membrane"/>
    <property type="evidence" value="ECO:0007669"/>
    <property type="project" value="TreeGrafter"/>
</dbReference>
<dbReference type="SMART" id="SM00220">
    <property type="entry name" value="S_TKc"/>
    <property type="match status" value="1"/>
</dbReference>
<evidence type="ECO:0000259" key="5">
    <source>
        <dbReference type="PROSITE" id="PS50011"/>
    </source>
</evidence>
<dbReference type="Pfam" id="PF07714">
    <property type="entry name" value="PK_Tyr_Ser-Thr"/>
    <property type="match status" value="1"/>
</dbReference>
<sequence>MADDRKAWSASMLTFRGYTRLMKMLGDDEHKHLDNERLAKLEYVSVRHSGLNCANPTVIAMPAICLPFDRLGGAIALRDYNDVQAIIGRCRCGYVCQAYYFPRDKYGNSRTAIALKVMDKDLIAIERDDTDNEVRIMAQLQPHGMQTPLASKHVLRWDRARCEKNDYIATEYVANGSLSSFMRRAYESLLKKYAQSTLLPLDVRRSVAHEFLATVALPLYGSILQGLVYLHTQGVCHLDIDPYNIAVGREHGPEPASPYRYFATYIDFGSSQILDGRLLVGAGRENPAIKAKITYRSPELKTNAQERTSYINFVKKNRGAMSLQAEREKMPKGFDGRASDLYSVGVVGIELLLYGYQLPGFLGSAFVSTSSNPKWRDFFIDHFDKSVVCPTPCLFCDHHITLPESAVQILLRLVGTDVKARGFADQIALAWLAAHGDKTDTTAPYYGVATAMDDVDMASHSASSA</sequence>
<dbReference type="RefSeq" id="XP_008603840.1">
    <property type="nucleotide sequence ID" value="XM_008605618.1"/>
</dbReference>
<keyword evidence="6" id="KW-0723">Serine/threonine-protein kinase</keyword>
<dbReference type="GeneID" id="19940879"/>
<evidence type="ECO:0000313" key="6">
    <source>
        <dbReference type="EMBL" id="EQC42417.1"/>
    </source>
</evidence>